<evidence type="ECO:0000313" key="1">
    <source>
        <dbReference type="EMBL" id="JAD15968.1"/>
    </source>
</evidence>
<name>A0A0A9SCH2_ARUDO</name>
<organism evidence="1">
    <name type="scientific">Arundo donax</name>
    <name type="common">Giant reed</name>
    <name type="synonym">Donax arundinaceus</name>
    <dbReference type="NCBI Taxonomy" id="35708"/>
    <lineage>
        <taxon>Eukaryota</taxon>
        <taxon>Viridiplantae</taxon>
        <taxon>Streptophyta</taxon>
        <taxon>Embryophyta</taxon>
        <taxon>Tracheophyta</taxon>
        <taxon>Spermatophyta</taxon>
        <taxon>Magnoliopsida</taxon>
        <taxon>Liliopsida</taxon>
        <taxon>Poales</taxon>
        <taxon>Poaceae</taxon>
        <taxon>PACMAD clade</taxon>
        <taxon>Arundinoideae</taxon>
        <taxon>Arundineae</taxon>
        <taxon>Arundo</taxon>
    </lineage>
</organism>
<protein>
    <submittedName>
        <fullName evidence="1">Uncharacterized protein</fullName>
    </submittedName>
</protein>
<dbReference type="EMBL" id="GBRH01281927">
    <property type="protein sequence ID" value="JAD15968.1"/>
    <property type="molecule type" value="Transcribed_RNA"/>
</dbReference>
<reference evidence="1" key="2">
    <citation type="journal article" date="2015" name="Data Brief">
        <title>Shoot transcriptome of the giant reed, Arundo donax.</title>
        <authorList>
            <person name="Barrero R.A."/>
            <person name="Guerrero F.D."/>
            <person name="Moolhuijzen P."/>
            <person name="Goolsby J.A."/>
            <person name="Tidwell J."/>
            <person name="Bellgard S.E."/>
            <person name="Bellgard M.I."/>
        </authorList>
    </citation>
    <scope>NUCLEOTIDE SEQUENCE</scope>
    <source>
        <tissue evidence="1">Shoot tissue taken approximately 20 cm above the soil surface</tissue>
    </source>
</reference>
<proteinExistence type="predicted"/>
<dbReference type="AlphaFoldDB" id="A0A0A9SCH2"/>
<reference evidence="1" key="1">
    <citation type="submission" date="2014-09" db="EMBL/GenBank/DDBJ databases">
        <authorList>
            <person name="Magalhaes I.L.F."/>
            <person name="Oliveira U."/>
            <person name="Santos F.R."/>
            <person name="Vidigal T.H.D.A."/>
            <person name="Brescovit A.D."/>
            <person name="Santos A.J."/>
        </authorList>
    </citation>
    <scope>NUCLEOTIDE SEQUENCE</scope>
    <source>
        <tissue evidence="1">Shoot tissue taken approximately 20 cm above the soil surface</tissue>
    </source>
</reference>
<accession>A0A0A9SCH2</accession>
<sequence>MAAKSEINQYVPSYNQLFSSQAAHPCNFFLHSPSTSTLCPRLQICCQSHLVKLDRQGTKQPIIHQKKK</sequence>